<dbReference type="GO" id="GO:0016887">
    <property type="term" value="F:ATP hydrolysis activity"/>
    <property type="evidence" value="ECO:0007669"/>
    <property type="project" value="InterPro"/>
</dbReference>
<dbReference type="PANTHER" id="PTHR24221">
    <property type="entry name" value="ATP-BINDING CASSETTE SUB-FAMILY B"/>
    <property type="match status" value="1"/>
</dbReference>
<evidence type="ECO:0000256" key="6">
    <source>
        <dbReference type="ARBA" id="ARBA00023136"/>
    </source>
</evidence>
<dbReference type="SMART" id="SM00382">
    <property type="entry name" value="AAA"/>
    <property type="match status" value="1"/>
</dbReference>
<evidence type="ECO:0000259" key="8">
    <source>
        <dbReference type="PROSITE" id="PS50893"/>
    </source>
</evidence>
<feature type="transmembrane region" description="Helical" evidence="7">
    <location>
        <begin position="140"/>
        <end position="160"/>
    </location>
</feature>
<keyword evidence="4 9" id="KW-0067">ATP-binding</keyword>
<comment type="caution">
    <text evidence="9">The sequence shown here is derived from an EMBL/GenBank/DDBJ whole genome shotgun (WGS) entry which is preliminary data.</text>
</comment>
<dbReference type="PROSITE" id="PS50893">
    <property type="entry name" value="ABC_TRANSPORTER_2"/>
    <property type="match status" value="1"/>
</dbReference>
<keyword evidence="3" id="KW-0547">Nucleotide-binding</keyword>
<evidence type="ECO:0000313" key="10">
    <source>
        <dbReference type="Proteomes" id="UP000306420"/>
    </source>
</evidence>
<keyword evidence="5 7" id="KW-1133">Transmembrane helix</keyword>
<dbReference type="GO" id="GO:0005524">
    <property type="term" value="F:ATP binding"/>
    <property type="evidence" value="ECO:0007669"/>
    <property type="project" value="UniProtKB-KW"/>
</dbReference>
<dbReference type="InterPro" id="IPR039421">
    <property type="entry name" value="Type_1_exporter"/>
</dbReference>
<dbReference type="InterPro" id="IPR003593">
    <property type="entry name" value="AAA+_ATPase"/>
</dbReference>
<dbReference type="OrthoDB" id="9802264at2"/>
<dbReference type="Proteomes" id="UP000306420">
    <property type="component" value="Unassembled WGS sequence"/>
</dbReference>
<dbReference type="Gene3D" id="1.20.1560.10">
    <property type="entry name" value="ABC transporter type 1, transmembrane domain"/>
    <property type="match status" value="1"/>
</dbReference>
<dbReference type="GO" id="GO:0005886">
    <property type="term" value="C:plasma membrane"/>
    <property type="evidence" value="ECO:0007669"/>
    <property type="project" value="UniProtKB-SubCell"/>
</dbReference>
<dbReference type="GO" id="GO:0034040">
    <property type="term" value="F:ATPase-coupled lipid transmembrane transporter activity"/>
    <property type="evidence" value="ECO:0007669"/>
    <property type="project" value="TreeGrafter"/>
</dbReference>
<dbReference type="Gene3D" id="3.40.50.300">
    <property type="entry name" value="P-loop containing nucleotide triphosphate hydrolases"/>
    <property type="match status" value="1"/>
</dbReference>
<keyword evidence="6 7" id="KW-0472">Membrane</keyword>
<evidence type="ECO:0000256" key="4">
    <source>
        <dbReference type="ARBA" id="ARBA00022840"/>
    </source>
</evidence>
<dbReference type="PANTHER" id="PTHR24221:SF654">
    <property type="entry name" value="ATP-BINDING CASSETTE SUB-FAMILY B MEMBER 6"/>
    <property type="match status" value="1"/>
</dbReference>
<evidence type="ECO:0000256" key="2">
    <source>
        <dbReference type="ARBA" id="ARBA00022692"/>
    </source>
</evidence>
<comment type="subcellular location">
    <subcellularLocation>
        <location evidence="1">Cell membrane</location>
        <topology evidence="1">Multi-pass membrane protein</topology>
    </subcellularLocation>
</comment>
<dbReference type="EMBL" id="VBSP01000017">
    <property type="protein sequence ID" value="TLQ41439.1"/>
    <property type="molecule type" value="Genomic_DNA"/>
</dbReference>
<sequence length="609" mass="69485">MKMKEKVKYTKILLKELYAFKPTVFIAILLAPLISAALPLLQLLLSAFVIQWSMEGVAIREYLLRLLVFIALIGIAQMGNYYFMLYQEENMNHLRDFMRNKIETKYLKLDYPLIIGKEAQERYNNASELTDNNTTLFGRLVTEIIELCSSFLGVVLYINILSQLESLFLVLVGVFLLIVVFFNVWQVKMDRKLFQAKAANSQKLRYLKKVYGESRITKDVRIFQMKDWFKQIEDKTIAEYHRLIKPKVKLTWTESTLVNIGIIGLSALSYIRSVQLIAAGAIPVSSFVIFAGSVTILAQTIMTLVNAIGKMNTSLNETKKYDDFMSQGQIFNHGEGRPLPKEPLSIELKNVTYTYPNNDTSTINNVSLTIKPYENLAIVGENGAGKSTLTNLIAGLLKPDTGEIYINGVAQSEFNISDYYALFAPVFQEKFLLTYSIKETVIQGLPFDELKYNRVLKQSGLTDIISKFKSRDETKIVRAVYPDGVNLSGGQLQKLKLAQALYKDAPVLLLDEPTAALDPIAEHQIYQDYFQFSKDKLSIFISHRLSSTRFCDRIIYIKNGDITEVGTHEELMAEQKDYFKLYEAQAYYYKHDKEEKEEEDEPVVTGGVI</sequence>
<accession>A0A5R9DWA5</accession>
<feature type="transmembrane region" description="Helical" evidence="7">
    <location>
        <begin position="277"/>
        <end position="305"/>
    </location>
</feature>
<keyword evidence="2 7" id="KW-0812">Transmembrane</keyword>
<dbReference type="InterPro" id="IPR036640">
    <property type="entry name" value="ABC1_TM_sf"/>
</dbReference>
<gene>
    <name evidence="9" type="ORF">FEZ33_06090</name>
</gene>
<proteinExistence type="predicted"/>
<dbReference type="SUPFAM" id="SSF90123">
    <property type="entry name" value="ABC transporter transmembrane region"/>
    <property type="match status" value="1"/>
</dbReference>
<dbReference type="InterPro" id="IPR003439">
    <property type="entry name" value="ABC_transporter-like_ATP-bd"/>
</dbReference>
<name>A0A5R9DWA5_9LACT</name>
<dbReference type="Pfam" id="PF00005">
    <property type="entry name" value="ABC_tran"/>
    <property type="match status" value="1"/>
</dbReference>
<evidence type="ECO:0000313" key="9">
    <source>
        <dbReference type="EMBL" id="TLQ41439.1"/>
    </source>
</evidence>
<evidence type="ECO:0000256" key="1">
    <source>
        <dbReference type="ARBA" id="ARBA00004651"/>
    </source>
</evidence>
<reference evidence="9 10" key="1">
    <citation type="submission" date="2019-05" db="EMBL/GenBank/DDBJ databases">
        <title>The metagenome of a microbial culture collection derived from dairy environment covers the genomic content of the human microbiome.</title>
        <authorList>
            <person name="Roder T."/>
            <person name="Wuthrich D."/>
            <person name="Sattari Z."/>
            <person name="Von Ah U."/>
            <person name="Bar C."/>
            <person name="Ronchi F."/>
            <person name="Macpherson A.J."/>
            <person name="Ganal-Vonarburg S.C."/>
            <person name="Bruggmann R."/>
            <person name="Vergeres G."/>
        </authorList>
    </citation>
    <scope>NUCLEOTIDE SEQUENCE [LARGE SCALE GENOMIC DNA]</scope>
    <source>
        <strain evidence="9 10">FAM 24227</strain>
    </source>
</reference>
<feature type="domain" description="ABC transporter" evidence="8">
    <location>
        <begin position="346"/>
        <end position="584"/>
    </location>
</feature>
<evidence type="ECO:0000256" key="5">
    <source>
        <dbReference type="ARBA" id="ARBA00022989"/>
    </source>
</evidence>
<feature type="transmembrane region" description="Helical" evidence="7">
    <location>
        <begin position="166"/>
        <end position="185"/>
    </location>
</feature>
<organism evidence="9 10">
    <name type="scientific">Ruoffia tabacinasalis</name>
    <dbReference type="NCBI Taxonomy" id="87458"/>
    <lineage>
        <taxon>Bacteria</taxon>
        <taxon>Bacillati</taxon>
        <taxon>Bacillota</taxon>
        <taxon>Bacilli</taxon>
        <taxon>Lactobacillales</taxon>
        <taxon>Aerococcaceae</taxon>
        <taxon>Ruoffia</taxon>
    </lineage>
</organism>
<feature type="transmembrane region" description="Helical" evidence="7">
    <location>
        <begin position="62"/>
        <end position="83"/>
    </location>
</feature>
<evidence type="ECO:0000256" key="7">
    <source>
        <dbReference type="SAM" id="Phobius"/>
    </source>
</evidence>
<dbReference type="InterPro" id="IPR027417">
    <property type="entry name" value="P-loop_NTPase"/>
</dbReference>
<dbReference type="CDD" id="cd03228">
    <property type="entry name" value="ABCC_MRP_Like"/>
    <property type="match status" value="1"/>
</dbReference>
<dbReference type="InterPro" id="IPR017871">
    <property type="entry name" value="ABC_transporter-like_CS"/>
</dbReference>
<evidence type="ECO:0000256" key="3">
    <source>
        <dbReference type="ARBA" id="ARBA00022741"/>
    </source>
</evidence>
<feature type="transmembrane region" description="Helical" evidence="7">
    <location>
        <begin position="24"/>
        <end position="50"/>
    </location>
</feature>
<dbReference type="AlphaFoldDB" id="A0A5R9DWA5"/>
<dbReference type="SUPFAM" id="SSF52540">
    <property type="entry name" value="P-loop containing nucleoside triphosphate hydrolases"/>
    <property type="match status" value="1"/>
</dbReference>
<protein>
    <submittedName>
        <fullName evidence="9">ABC transporter ATP-binding protein</fullName>
    </submittedName>
</protein>
<dbReference type="PROSITE" id="PS00211">
    <property type="entry name" value="ABC_TRANSPORTER_1"/>
    <property type="match status" value="1"/>
</dbReference>